<sequence length="94" mass="11537">AILLVNYVTLLKQWINHEREYKYNEKKIVLDLKEKNAENLSPWERQSTEMIVSKQYREQFKAFLAYFESEMELIQDKDLQQEVKLLTKLIDYEY</sequence>
<feature type="non-terminal residue" evidence="1">
    <location>
        <position position="1"/>
    </location>
</feature>
<dbReference type="EMBL" id="CAJOBE010063999">
    <property type="protein sequence ID" value="CAF4395310.1"/>
    <property type="molecule type" value="Genomic_DNA"/>
</dbReference>
<name>A0A820NS06_9BILA</name>
<dbReference type="Proteomes" id="UP000663874">
    <property type="component" value="Unassembled WGS sequence"/>
</dbReference>
<gene>
    <name evidence="1" type="ORF">FNK824_LOCUS43766</name>
</gene>
<comment type="caution">
    <text evidence="1">The sequence shown here is derived from an EMBL/GenBank/DDBJ whole genome shotgun (WGS) entry which is preliminary data.</text>
</comment>
<organism evidence="1 2">
    <name type="scientific">Rotaria sordida</name>
    <dbReference type="NCBI Taxonomy" id="392033"/>
    <lineage>
        <taxon>Eukaryota</taxon>
        <taxon>Metazoa</taxon>
        <taxon>Spiralia</taxon>
        <taxon>Gnathifera</taxon>
        <taxon>Rotifera</taxon>
        <taxon>Eurotatoria</taxon>
        <taxon>Bdelloidea</taxon>
        <taxon>Philodinida</taxon>
        <taxon>Philodinidae</taxon>
        <taxon>Rotaria</taxon>
    </lineage>
</organism>
<dbReference type="AlphaFoldDB" id="A0A820NS06"/>
<reference evidence="1" key="1">
    <citation type="submission" date="2021-02" db="EMBL/GenBank/DDBJ databases">
        <authorList>
            <person name="Nowell W R."/>
        </authorList>
    </citation>
    <scope>NUCLEOTIDE SEQUENCE</scope>
</reference>
<evidence type="ECO:0000313" key="2">
    <source>
        <dbReference type="Proteomes" id="UP000663874"/>
    </source>
</evidence>
<proteinExistence type="predicted"/>
<evidence type="ECO:0000313" key="1">
    <source>
        <dbReference type="EMBL" id="CAF4395310.1"/>
    </source>
</evidence>
<protein>
    <submittedName>
        <fullName evidence="1">Uncharacterized protein</fullName>
    </submittedName>
</protein>
<accession>A0A820NS06</accession>